<name>A0ABM9L8G1_9MYCO</name>
<protein>
    <submittedName>
        <fullName evidence="1">S26 family signal peptidase</fullName>
    </submittedName>
</protein>
<sequence>MRPTLNPGDGLLGRRGGRVRPGQVRIFRDPTLAARWLVKRVGQVHGSGPDATFEACSDNPDAVGVVDSRRFGPVAAADTYRMVFKVRGAGRRRS</sequence>
<gene>
    <name evidence="1" type="ORF">MU0053_000095</name>
</gene>
<dbReference type="EMBL" id="OY726397">
    <property type="protein sequence ID" value="CAJ1494596.1"/>
    <property type="molecule type" value="Genomic_DNA"/>
</dbReference>
<dbReference type="Proteomes" id="UP001190465">
    <property type="component" value="Chromosome"/>
</dbReference>
<evidence type="ECO:0000313" key="2">
    <source>
        <dbReference type="Proteomes" id="UP001190465"/>
    </source>
</evidence>
<organism evidence="1 2">
    <name type="scientific">[Mycobacterium] burgundiense</name>
    <dbReference type="NCBI Taxonomy" id="3064286"/>
    <lineage>
        <taxon>Bacteria</taxon>
        <taxon>Bacillati</taxon>
        <taxon>Actinomycetota</taxon>
        <taxon>Actinomycetes</taxon>
        <taxon>Mycobacteriales</taxon>
        <taxon>Mycobacteriaceae</taxon>
        <taxon>Mycolicibacterium</taxon>
    </lineage>
</organism>
<reference evidence="1 2" key="1">
    <citation type="submission" date="2023-08" db="EMBL/GenBank/DDBJ databases">
        <authorList>
            <person name="Folkvardsen B D."/>
            <person name="Norman A."/>
        </authorList>
    </citation>
    <scope>NUCLEOTIDE SEQUENCE [LARGE SCALE GENOMIC DNA]</scope>
    <source>
        <strain evidence="1 2">Mu0053</strain>
    </source>
</reference>
<keyword evidence="2" id="KW-1185">Reference proteome</keyword>
<evidence type="ECO:0000313" key="1">
    <source>
        <dbReference type="EMBL" id="CAJ1494596.1"/>
    </source>
</evidence>
<proteinExistence type="predicted"/>
<dbReference type="Gene3D" id="2.10.109.10">
    <property type="entry name" value="Umud Fragment, subunit A"/>
    <property type="match status" value="1"/>
</dbReference>
<accession>A0ABM9L8G1</accession>